<evidence type="ECO:0000313" key="1">
    <source>
        <dbReference type="EMBL" id="KKQ35958.1"/>
    </source>
</evidence>
<protein>
    <submittedName>
        <fullName evidence="1">Uncharacterized protein</fullName>
    </submittedName>
</protein>
<reference evidence="1 2" key="1">
    <citation type="journal article" date="2015" name="Nature">
        <title>rRNA introns, odd ribosomes, and small enigmatic genomes across a large radiation of phyla.</title>
        <authorList>
            <person name="Brown C.T."/>
            <person name="Hug L.A."/>
            <person name="Thomas B.C."/>
            <person name="Sharon I."/>
            <person name="Castelle C.J."/>
            <person name="Singh A."/>
            <person name="Wilkins M.J."/>
            <person name="Williams K.H."/>
            <person name="Banfield J.F."/>
        </authorList>
    </citation>
    <scope>NUCLEOTIDE SEQUENCE [LARGE SCALE GENOMIC DNA]</scope>
</reference>
<gene>
    <name evidence="1" type="ORF">US50_C0002G0018</name>
</gene>
<accession>A0A0G0GY90</accession>
<sequence length="251" mass="28642">MEDNSISIPKEPISNFEKEKNSKIFKLHDIVETLIRASMGGTYAYFGEEGFSGDAASLFTLINMADKKGEMKPELFKVGWGEFSKVTFTSGKYPNFKNLPFDLYCVSQSDSFFSGFDKKLSEQMISDPVSYLKDKSLLAVSGNEVEIRNRLEKGTIKKEVKAHDYDEVLRNARNLVIDRNTDRKEFSEFLKKLPDDPKELWKIIQENKNDKNIGVLHSLGIERLGSGIGDKKAMQSMIDIKNSFDFENNKF</sequence>
<name>A0A0G0GY90_9BACT</name>
<dbReference type="Proteomes" id="UP000033876">
    <property type="component" value="Unassembled WGS sequence"/>
</dbReference>
<dbReference type="EMBL" id="LBTF01000002">
    <property type="protein sequence ID" value="KKQ35958.1"/>
    <property type="molecule type" value="Genomic_DNA"/>
</dbReference>
<organism evidence="1 2">
    <name type="scientific">Candidatus Nomurabacteria bacterium GW2011_GWB1_37_5</name>
    <dbReference type="NCBI Taxonomy" id="1618742"/>
    <lineage>
        <taxon>Bacteria</taxon>
        <taxon>Candidatus Nomuraibacteriota</taxon>
    </lineage>
</organism>
<dbReference type="AlphaFoldDB" id="A0A0G0GY90"/>
<evidence type="ECO:0000313" key="2">
    <source>
        <dbReference type="Proteomes" id="UP000033876"/>
    </source>
</evidence>
<proteinExistence type="predicted"/>
<comment type="caution">
    <text evidence="1">The sequence shown here is derived from an EMBL/GenBank/DDBJ whole genome shotgun (WGS) entry which is preliminary data.</text>
</comment>